<evidence type="ECO:0000256" key="6">
    <source>
        <dbReference type="ARBA" id="ARBA00023015"/>
    </source>
</evidence>
<dbReference type="PANTHER" id="PTHR46600:SF1">
    <property type="entry name" value="THAP DOMAIN-CONTAINING PROTEIN 1"/>
    <property type="match status" value="1"/>
</dbReference>
<feature type="domain" description="THAP-type" evidence="14">
    <location>
        <begin position="207"/>
        <end position="282"/>
    </location>
</feature>
<evidence type="ECO:0000256" key="2">
    <source>
        <dbReference type="ARBA" id="ARBA00006177"/>
    </source>
</evidence>
<evidence type="ECO:0000256" key="5">
    <source>
        <dbReference type="ARBA" id="ARBA00022833"/>
    </source>
</evidence>
<feature type="coiled-coil region" evidence="13">
    <location>
        <begin position="125"/>
        <end position="173"/>
    </location>
</feature>
<dbReference type="GO" id="GO:0043565">
    <property type="term" value="F:sequence-specific DNA binding"/>
    <property type="evidence" value="ECO:0007669"/>
    <property type="project" value="InterPro"/>
</dbReference>
<evidence type="ECO:0000256" key="12">
    <source>
        <dbReference type="PROSITE-ProRule" id="PRU00309"/>
    </source>
</evidence>
<keyword evidence="3" id="KW-0479">Metal-binding</keyword>
<dbReference type="PROSITE" id="PS50950">
    <property type="entry name" value="ZF_THAP"/>
    <property type="match status" value="2"/>
</dbReference>
<sequence length="537" mass="62879">MWVSASNTGRKLQKKIRICSQHFEPELLCAKKLKRFAVPTRNLNLKDDIELSNNGVESSAEGQIYTNSEKHMAKTNEDVLNFNEEWTLEGMPTSTPIKKRGRNKSTSMVTKKLNTMMFRSKEHTLTQQEDEMMKLKESNLQLNNLLTLLKKCNKQLEDENKKLIDRLFQLKESNNKKDKQILKFKYTLRHLNIKVKTINKEPNNIVMTSHKKCLAKGCPGNDSGRIRMYRFPRDEQTFKKWIENLRISVFHVNTNSRVCIRHFKKEFIGERRLKLYAVPTLVLGYEERPPHDFHKSRNWKKCCIKNCIPFPDTSFFSFPTDLILRQKWNIACQINDENKIKHRFVCEKHFDPKLVRFCRLTANSIPTLHLDLPSKDEAIEMFEEMLSETELSDSLSVSEPIEVEELDLSSRDSFESYVEYIIEEPEAVNTNKKTNECARSSCMLKADENDIETRPIATKKSETENKSGDQMYKHLFLKTKVENNNLKNALQQLQEKYQAVVQQRDDKITKLRNAISDLQLKLKDLKRLAAFEDNGDQ</sequence>
<dbReference type="SMART" id="SM00692">
    <property type="entry name" value="DM3"/>
    <property type="match status" value="3"/>
</dbReference>
<dbReference type="Proteomes" id="UP000092460">
    <property type="component" value="Unassembled WGS sequence"/>
</dbReference>
<proteinExistence type="inferred from homology"/>
<keyword evidence="5" id="KW-0862">Zinc</keyword>
<evidence type="ECO:0000256" key="4">
    <source>
        <dbReference type="ARBA" id="ARBA00022771"/>
    </source>
</evidence>
<dbReference type="GO" id="GO:0008270">
    <property type="term" value="F:zinc ion binding"/>
    <property type="evidence" value="ECO:0007669"/>
    <property type="project" value="UniProtKB-KW"/>
</dbReference>
<accession>A0A1B0C5V6</accession>
<evidence type="ECO:0000313" key="15">
    <source>
        <dbReference type="EnsemblMetazoa" id="GPPI049965-PA"/>
    </source>
</evidence>
<dbReference type="VEuPathDB" id="VectorBase:GPPI049965"/>
<dbReference type="InterPro" id="IPR006612">
    <property type="entry name" value="THAP_Znf"/>
</dbReference>
<keyword evidence="4 12" id="KW-0863">Zinc-finger</keyword>
<dbReference type="STRING" id="67801.A0A1B0C5V6"/>
<organism evidence="15 16">
    <name type="scientific">Glossina palpalis gambiensis</name>
    <dbReference type="NCBI Taxonomy" id="67801"/>
    <lineage>
        <taxon>Eukaryota</taxon>
        <taxon>Metazoa</taxon>
        <taxon>Ecdysozoa</taxon>
        <taxon>Arthropoda</taxon>
        <taxon>Hexapoda</taxon>
        <taxon>Insecta</taxon>
        <taxon>Pterygota</taxon>
        <taxon>Neoptera</taxon>
        <taxon>Endopterygota</taxon>
        <taxon>Diptera</taxon>
        <taxon>Brachycera</taxon>
        <taxon>Muscomorpha</taxon>
        <taxon>Hippoboscoidea</taxon>
        <taxon>Glossinidae</taxon>
        <taxon>Glossina</taxon>
    </lineage>
</organism>
<dbReference type="Gene3D" id="6.20.210.20">
    <property type="entry name" value="THAP domain"/>
    <property type="match status" value="1"/>
</dbReference>
<feature type="domain" description="THAP-type" evidence="14">
    <location>
        <begin position="295"/>
        <end position="369"/>
    </location>
</feature>
<evidence type="ECO:0000256" key="8">
    <source>
        <dbReference type="ARBA" id="ARBA00023125"/>
    </source>
</evidence>
<dbReference type="PANTHER" id="PTHR46600">
    <property type="entry name" value="THAP DOMAIN-CONTAINING"/>
    <property type="match status" value="1"/>
</dbReference>
<comment type="subcellular location">
    <subcellularLocation>
        <location evidence="1">Nucleus</location>
        <location evidence="1">Nucleoplasm</location>
    </subcellularLocation>
</comment>
<evidence type="ECO:0000256" key="7">
    <source>
        <dbReference type="ARBA" id="ARBA00023054"/>
    </source>
</evidence>
<dbReference type="Pfam" id="PF05485">
    <property type="entry name" value="THAP"/>
    <property type="match status" value="2"/>
</dbReference>
<dbReference type="AlphaFoldDB" id="A0A1B0C5V6"/>
<dbReference type="GO" id="GO:0005654">
    <property type="term" value="C:nucleoplasm"/>
    <property type="evidence" value="ECO:0007669"/>
    <property type="project" value="UniProtKB-SubCell"/>
</dbReference>
<reference evidence="15" key="2">
    <citation type="submission" date="2020-05" db="UniProtKB">
        <authorList>
            <consortium name="EnsemblMetazoa"/>
        </authorList>
    </citation>
    <scope>IDENTIFICATION</scope>
    <source>
        <strain evidence="15">IAEA</strain>
    </source>
</reference>
<dbReference type="InterPro" id="IPR038441">
    <property type="entry name" value="THAP_Znf_sf"/>
</dbReference>
<keyword evidence="8 12" id="KW-0238">DNA-binding</keyword>
<dbReference type="SUPFAM" id="SSF57716">
    <property type="entry name" value="Glucocorticoid receptor-like (DNA-binding domain)"/>
    <property type="match status" value="2"/>
</dbReference>
<evidence type="ECO:0000256" key="9">
    <source>
        <dbReference type="ARBA" id="ARBA00023163"/>
    </source>
</evidence>
<evidence type="ECO:0000256" key="3">
    <source>
        <dbReference type="ARBA" id="ARBA00022723"/>
    </source>
</evidence>
<evidence type="ECO:0000259" key="14">
    <source>
        <dbReference type="PROSITE" id="PS50950"/>
    </source>
</evidence>
<keyword evidence="7 13" id="KW-0175">Coiled coil</keyword>
<dbReference type="InterPro" id="IPR026516">
    <property type="entry name" value="THAP1/10"/>
</dbReference>
<feature type="coiled-coil region" evidence="13">
    <location>
        <begin position="476"/>
        <end position="528"/>
    </location>
</feature>
<dbReference type="EMBL" id="JXJN01026255">
    <property type="status" value="NOT_ANNOTATED_CDS"/>
    <property type="molecule type" value="Genomic_DNA"/>
</dbReference>
<evidence type="ECO:0000256" key="1">
    <source>
        <dbReference type="ARBA" id="ARBA00004642"/>
    </source>
</evidence>
<evidence type="ECO:0000256" key="13">
    <source>
        <dbReference type="SAM" id="Coils"/>
    </source>
</evidence>
<protein>
    <recommendedName>
        <fullName evidence="14">THAP-type domain-containing protein</fullName>
    </recommendedName>
</protein>
<keyword evidence="16" id="KW-1185">Reference proteome</keyword>
<reference evidence="16" key="1">
    <citation type="submission" date="2015-01" db="EMBL/GenBank/DDBJ databases">
        <authorList>
            <person name="Aksoy S."/>
            <person name="Warren W."/>
            <person name="Wilson R.K."/>
        </authorList>
    </citation>
    <scope>NUCLEOTIDE SEQUENCE [LARGE SCALE GENOMIC DNA]</scope>
    <source>
        <strain evidence="16">IAEA</strain>
    </source>
</reference>
<evidence type="ECO:0000313" key="16">
    <source>
        <dbReference type="Proteomes" id="UP000092460"/>
    </source>
</evidence>
<comment type="similarity">
    <text evidence="2">Belongs to the THAP1 family.</text>
</comment>
<keyword evidence="9" id="KW-0804">Transcription</keyword>
<dbReference type="SMART" id="SM00980">
    <property type="entry name" value="THAP"/>
    <property type="match status" value="3"/>
</dbReference>
<dbReference type="EnsemblMetazoa" id="GPPI049965-RA">
    <property type="protein sequence ID" value="GPPI049965-PA"/>
    <property type="gene ID" value="GPPI049965"/>
</dbReference>
<evidence type="ECO:0000256" key="11">
    <source>
        <dbReference type="ARBA" id="ARBA00023306"/>
    </source>
</evidence>
<keyword evidence="6" id="KW-0805">Transcription regulation</keyword>
<name>A0A1B0C5V6_9MUSC</name>
<evidence type="ECO:0000256" key="10">
    <source>
        <dbReference type="ARBA" id="ARBA00023242"/>
    </source>
</evidence>
<keyword evidence="10" id="KW-0539">Nucleus</keyword>
<keyword evidence="11" id="KW-0131">Cell cycle</keyword>